<protein>
    <submittedName>
        <fullName evidence="1">Uncharacterized protein</fullName>
    </submittedName>
</protein>
<evidence type="ECO:0000313" key="2">
    <source>
        <dbReference type="Proteomes" id="UP000298663"/>
    </source>
</evidence>
<dbReference type="Proteomes" id="UP000298663">
    <property type="component" value="Unassembled WGS sequence"/>
</dbReference>
<reference evidence="1 2" key="1">
    <citation type="journal article" date="2015" name="Genome Biol.">
        <title>Comparative genomics of Steinernema reveals deeply conserved gene regulatory networks.</title>
        <authorList>
            <person name="Dillman A.R."/>
            <person name="Macchietto M."/>
            <person name="Porter C.F."/>
            <person name="Rogers A."/>
            <person name="Williams B."/>
            <person name="Antoshechkin I."/>
            <person name="Lee M.M."/>
            <person name="Goodwin Z."/>
            <person name="Lu X."/>
            <person name="Lewis E.E."/>
            <person name="Goodrich-Blair H."/>
            <person name="Stock S.P."/>
            <person name="Adams B.J."/>
            <person name="Sternberg P.W."/>
            <person name="Mortazavi A."/>
        </authorList>
    </citation>
    <scope>NUCLEOTIDE SEQUENCE [LARGE SCALE GENOMIC DNA]</scope>
    <source>
        <strain evidence="1 2">ALL</strain>
    </source>
</reference>
<keyword evidence="2" id="KW-1185">Reference proteome</keyword>
<comment type="caution">
    <text evidence="1">The sequence shown here is derived from an EMBL/GenBank/DDBJ whole genome shotgun (WGS) entry which is preliminary data.</text>
</comment>
<gene>
    <name evidence="1" type="ORF">L596_022605</name>
</gene>
<dbReference type="AlphaFoldDB" id="A0A4U5MM84"/>
<accession>A0A4U5MM84</accession>
<name>A0A4U5MM84_STECR</name>
<proteinExistence type="predicted"/>
<dbReference type="EMBL" id="AZBU02000007">
    <property type="protein sequence ID" value="TKR70600.1"/>
    <property type="molecule type" value="Genomic_DNA"/>
</dbReference>
<evidence type="ECO:0000313" key="1">
    <source>
        <dbReference type="EMBL" id="TKR70600.1"/>
    </source>
</evidence>
<sequence length="120" mass="13680">MHRCSHVWNELQDKRNRGTNSLEALSASCDPKNERDYARRFEKLNLLGRRESESLIADWVIYVESDRVIQEIPVEGSQKVDERINVEESLDSGSTQDKILNSSVLVSATFITTFLDPKGP</sequence>
<organism evidence="1 2">
    <name type="scientific">Steinernema carpocapsae</name>
    <name type="common">Entomopathogenic nematode</name>
    <dbReference type="NCBI Taxonomy" id="34508"/>
    <lineage>
        <taxon>Eukaryota</taxon>
        <taxon>Metazoa</taxon>
        <taxon>Ecdysozoa</taxon>
        <taxon>Nematoda</taxon>
        <taxon>Chromadorea</taxon>
        <taxon>Rhabditida</taxon>
        <taxon>Tylenchina</taxon>
        <taxon>Panagrolaimomorpha</taxon>
        <taxon>Strongyloidoidea</taxon>
        <taxon>Steinernematidae</taxon>
        <taxon>Steinernema</taxon>
    </lineage>
</organism>
<reference evidence="1 2" key="2">
    <citation type="journal article" date="2019" name="G3 (Bethesda)">
        <title>Hybrid Assembly of the Genome of the Entomopathogenic Nematode Steinernema carpocapsae Identifies the X-Chromosome.</title>
        <authorList>
            <person name="Serra L."/>
            <person name="Macchietto M."/>
            <person name="Macias-Munoz A."/>
            <person name="McGill C.J."/>
            <person name="Rodriguez I.M."/>
            <person name="Rodriguez B."/>
            <person name="Murad R."/>
            <person name="Mortazavi A."/>
        </authorList>
    </citation>
    <scope>NUCLEOTIDE SEQUENCE [LARGE SCALE GENOMIC DNA]</scope>
    <source>
        <strain evidence="1 2">ALL</strain>
    </source>
</reference>